<keyword evidence="5 7" id="KW-1133">Transmembrane helix</keyword>
<evidence type="ECO:0000256" key="7">
    <source>
        <dbReference type="SAM" id="Phobius"/>
    </source>
</evidence>
<dbReference type="AlphaFoldDB" id="W8JE26"/>
<evidence type="ECO:0000256" key="5">
    <source>
        <dbReference type="ARBA" id="ARBA00022989"/>
    </source>
</evidence>
<evidence type="ECO:0000256" key="6">
    <source>
        <dbReference type="ARBA" id="ARBA00023136"/>
    </source>
</evidence>
<feature type="transmembrane region" description="Helical" evidence="7">
    <location>
        <begin position="201"/>
        <end position="224"/>
    </location>
</feature>
<feature type="transmembrane region" description="Helical" evidence="7">
    <location>
        <begin position="25"/>
        <end position="47"/>
    </location>
</feature>
<proteinExistence type="inferred from homology"/>
<dbReference type="SUPFAM" id="SSF103481">
    <property type="entry name" value="Multidrug resistance efflux transporter EmrE"/>
    <property type="match status" value="1"/>
</dbReference>
<name>W8JE26_NOCB7</name>
<comment type="similarity">
    <text evidence="2">Belongs to the EamA transporter family.</text>
</comment>
<feature type="transmembrane region" description="Helical" evidence="7">
    <location>
        <begin position="291"/>
        <end position="310"/>
    </location>
</feature>
<protein>
    <submittedName>
        <fullName evidence="9">NobC</fullName>
    </submittedName>
</protein>
<keyword evidence="3" id="KW-1003">Cell membrane</keyword>
<keyword evidence="6 7" id="KW-0472">Membrane</keyword>
<dbReference type="InterPro" id="IPR037185">
    <property type="entry name" value="EmrE-like"/>
</dbReference>
<dbReference type="InterPro" id="IPR000620">
    <property type="entry name" value="EamA_dom"/>
</dbReference>
<keyword evidence="4 7" id="KW-0812">Transmembrane</keyword>
<evidence type="ECO:0000256" key="1">
    <source>
        <dbReference type="ARBA" id="ARBA00004651"/>
    </source>
</evidence>
<feature type="transmembrane region" description="Helical" evidence="7">
    <location>
        <begin position="116"/>
        <end position="134"/>
    </location>
</feature>
<comment type="subcellular location">
    <subcellularLocation>
        <location evidence="1">Cell membrane</location>
        <topology evidence="1">Multi-pass membrane protein</topology>
    </subcellularLocation>
</comment>
<organism evidence="9">
    <name type="scientific">Nocardia brasiliensis (strain ATCC 700358 / HUJEG-1)</name>
    <dbReference type="NCBI Taxonomy" id="1133849"/>
    <lineage>
        <taxon>Bacteria</taxon>
        <taxon>Bacillati</taxon>
        <taxon>Actinomycetota</taxon>
        <taxon>Actinomycetes</taxon>
        <taxon>Mycobacteriales</taxon>
        <taxon>Nocardiaceae</taxon>
        <taxon>Nocardia</taxon>
    </lineage>
</organism>
<feature type="transmembrane region" description="Helical" evidence="7">
    <location>
        <begin position="53"/>
        <end position="79"/>
    </location>
</feature>
<feature type="transmembrane region" description="Helical" evidence="7">
    <location>
        <begin position="267"/>
        <end position="285"/>
    </location>
</feature>
<dbReference type="GO" id="GO:0005886">
    <property type="term" value="C:plasma membrane"/>
    <property type="evidence" value="ECO:0007669"/>
    <property type="project" value="UniProtKB-SubCell"/>
</dbReference>
<evidence type="ECO:0000256" key="4">
    <source>
        <dbReference type="ARBA" id="ARBA00022692"/>
    </source>
</evidence>
<reference evidence="9" key="1">
    <citation type="submission" date="2013-12" db="EMBL/GenBank/DDBJ databases">
        <title>Characterization of a SAM-dependent Fluorinase from a Latent Biosynthetic Pathway for Fluoroacetate and 4-Fluorothreonine Formation in the Actinomycetoma Pathogen Nocardia brasiliensis ATCC 700358.</title>
        <authorList>
            <person name="Wang Y."/>
            <person name="Pan H."/>
            <person name="Deng Z."/>
            <person name="Qu X."/>
        </authorList>
    </citation>
    <scope>NUCLEOTIDE SEQUENCE</scope>
    <source>
        <strain evidence="9">ATCC 700358</strain>
    </source>
</reference>
<sequence length="340" mass="35592">MANLWRSRERCTTMRGGDASQPGSMVALTDLSILLVAITWGSSYVVMQTVGSAVPAAGFLALRFAAAIPVIALLALRTLPQLTSSEVRNGIAFGFMLYGILILETIGVLHTSAANSGFLITVSVVLVPVLERVLSRRAQPLPVYLATVTALAGCGLLLLSKGGFHPQSGDLIILAAAMIRATQITLFGRSSEGQNQSLVNITLIEFVVVLLLATATSVLTGAPMWRLAGAVSGSNWLLIVYLGVIGTSFAFFAQLRGARRTSSTRVGLILCTEPVFSTLFAVLVAGEQLTVVQWIGGALVVGSAIVGRSLEGARKVPARVVAEPSRHPLRTGPDTTGSGP</sequence>
<evidence type="ECO:0000313" key="9">
    <source>
        <dbReference type="EMBL" id="AHK61110.1"/>
    </source>
</evidence>
<evidence type="ECO:0000256" key="3">
    <source>
        <dbReference type="ARBA" id="ARBA00022475"/>
    </source>
</evidence>
<feature type="transmembrane region" description="Helical" evidence="7">
    <location>
        <begin position="236"/>
        <end position="255"/>
    </location>
</feature>
<evidence type="ECO:0000256" key="2">
    <source>
        <dbReference type="ARBA" id="ARBA00007362"/>
    </source>
</evidence>
<accession>W8JE26</accession>
<feature type="transmembrane region" description="Helical" evidence="7">
    <location>
        <begin position="171"/>
        <end position="189"/>
    </location>
</feature>
<dbReference type="PANTHER" id="PTHR42920">
    <property type="entry name" value="OS03G0707200 PROTEIN-RELATED"/>
    <property type="match status" value="1"/>
</dbReference>
<dbReference type="EMBL" id="KF963271">
    <property type="protein sequence ID" value="AHK61110.1"/>
    <property type="molecule type" value="Genomic_DNA"/>
</dbReference>
<feature type="transmembrane region" description="Helical" evidence="7">
    <location>
        <begin position="91"/>
        <end position="110"/>
    </location>
</feature>
<dbReference type="InterPro" id="IPR051258">
    <property type="entry name" value="Diverse_Substrate_Transporter"/>
</dbReference>
<dbReference type="PANTHER" id="PTHR42920:SF5">
    <property type="entry name" value="EAMA DOMAIN-CONTAINING PROTEIN"/>
    <property type="match status" value="1"/>
</dbReference>
<dbReference type="Pfam" id="PF00892">
    <property type="entry name" value="EamA"/>
    <property type="match status" value="1"/>
</dbReference>
<evidence type="ECO:0000259" key="8">
    <source>
        <dbReference type="Pfam" id="PF00892"/>
    </source>
</evidence>
<feature type="domain" description="EamA" evidence="8">
    <location>
        <begin position="168"/>
        <end position="305"/>
    </location>
</feature>
<gene>
    <name evidence="9" type="primary">nobC</name>
</gene>
<feature type="transmembrane region" description="Helical" evidence="7">
    <location>
        <begin position="141"/>
        <end position="159"/>
    </location>
</feature>